<name>V9HAZ6_9NEIS</name>
<dbReference type="RefSeq" id="WP_002642823.1">
    <property type="nucleotide sequence ID" value="NZ_CP019448.1"/>
</dbReference>
<dbReference type="Proteomes" id="UP000017813">
    <property type="component" value="Unassembled WGS sequence"/>
</dbReference>
<evidence type="ECO:0000313" key="2">
    <source>
        <dbReference type="Proteomes" id="UP000017813"/>
    </source>
</evidence>
<reference evidence="1 2" key="2">
    <citation type="submission" date="2011-10" db="EMBL/GenBank/DDBJ databases">
        <title>The Genome Sequence of Simonsiella muelleri ATCC 29453.</title>
        <authorList>
            <consortium name="The Broad Institute Genome Sequencing Platform"/>
            <consortium name="The Broad Institute Genome Sequencing Center for Infectious Disease"/>
            <person name="Earl A."/>
            <person name="Ward D."/>
            <person name="Feldgarden M."/>
            <person name="Gevers D."/>
            <person name="Izard J."/>
            <person name="Baranova O.V."/>
            <person name="Blanton J.M."/>
            <person name="Tanner A.C."/>
            <person name="Dewhirst F."/>
            <person name="Young S.K."/>
            <person name="Zeng Q."/>
            <person name="Gargeya S."/>
            <person name="Fitzgerald M."/>
            <person name="Haas B."/>
            <person name="Abouelleil A."/>
            <person name="Alvarado L."/>
            <person name="Arachchi H.M."/>
            <person name="Berlin A."/>
            <person name="Brown A."/>
            <person name="Chapman S.B."/>
            <person name="Chen Z."/>
            <person name="Dunbar C."/>
            <person name="Freedman E."/>
            <person name="Gearin G."/>
            <person name="Goldberg J."/>
            <person name="Griggs A."/>
            <person name="Gujja S."/>
            <person name="Heiman D."/>
            <person name="Howarth C."/>
            <person name="Larson L."/>
            <person name="Lui A."/>
            <person name="MacDonald P.J.P."/>
            <person name="Montmayeur A."/>
            <person name="Murphy C."/>
            <person name="Neiman D."/>
            <person name="Pearson M."/>
            <person name="Priest M."/>
            <person name="Roberts A."/>
            <person name="Saif S."/>
            <person name="Shea T."/>
            <person name="Shenoy N."/>
            <person name="Sisk P."/>
            <person name="Stolte C."/>
            <person name="Sykes S."/>
            <person name="Wortman J."/>
            <person name="Nusbaum C."/>
            <person name="Birren B."/>
        </authorList>
    </citation>
    <scope>NUCLEOTIDE SEQUENCE [LARGE SCALE GENOMIC DNA]</scope>
    <source>
        <strain evidence="1 2">ATCC 29453</strain>
    </source>
</reference>
<accession>V9HAZ6</accession>
<dbReference type="HOGENOM" id="CLU_1676668_0_0_4"/>
<gene>
    <name evidence="1" type="ORF">HMPREF9021_02055</name>
</gene>
<dbReference type="EMBL" id="ADCY02000054">
    <property type="protein sequence ID" value="EFG30149.2"/>
    <property type="molecule type" value="Genomic_DNA"/>
</dbReference>
<keyword evidence="2" id="KW-1185">Reference proteome</keyword>
<dbReference type="STRING" id="641147.HMPREF9021_02055"/>
<comment type="caution">
    <text evidence="1">The sequence shown here is derived from an EMBL/GenBank/DDBJ whole genome shotgun (WGS) entry which is preliminary data.</text>
</comment>
<dbReference type="KEGG" id="smur:BWP33_03015"/>
<proteinExistence type="predicted"/>
<evidence type="ECO:0000313" key="1">
    <source>
        <dbReference type="EMBL" id="EFG30149.2"/>
    </source>
</evidence>
<sequence length="157" mass="18397">MAFDLIDAKDITTDKLLELFKAAYIKASRIDDGDDDIRLEVTDNVLWLLRPHADRLKLFDYQQGLIISGCEDQIIKKVNEINETYAFCKLTVDFAERDTSNFHTFITYEFRFTQGLNFAQLIDDIHFFNRVKESAFNDLRVFLIEEKLLDNADKVLM</sequence>
<dbReference type="AlphaFoldDB" id="V9HAZ6"/>
<reference evidence="1 2" key="1">
    <citation type="submission" date="2010-03" db="EMBL/GenBank/DDBJ databases">
        <authorList>
            <consortium name="The Broad Institute Genome Sequencing Platform"/>
            <person name="Ward D."/>
            <person name="Earl A."/>
            <person name="Feldgarden M."/>
            <person name="Gevers D."/>
            <person name="Young S."/>
            <person name="Zeng Q."/>
            <person name="Koehrsen M."/>
            <person name="Alvarado L."/>
            <person name="Berlin A.M."/>
            <person name="Borenstein D."/>
            <person name="Chapman S.B."/>
            <person name="Chen Z."/>
            <person name="Engels R."/>
            <person name="Freedman E."/>
            <person name="Gellesch M."/>
            <person name="Goldberg J."/>
            <person name="Griggs A."/>
            <person name="Gujja S."/>
            <person name="Heilman E.R."/>
            <person name="Heiman D.I."/>
            <person name="Hepburn T.A."/>
            <person name="Howarth C."/>
            <person name="Jen D."/>
            <person name="Larson L."/>
            <person name="Mehta T."/>
            <person name="Park D."/>
            <person name="Pearson M."/>
            <person name="Richards J."/>
            <person name="Roberts A."/>
            <person name="Saif S."/>
            <person name="Shea T.D."/>
            <person name="Shenoy N."/>
            <person name="Sisk P."/>
            <person name="Stolte C."/>
            <person name="Sykes S.N."/>
            <person name="Walk T."/>
            <person name="White J."/>
            <person name="Yandava C."/>
            <person name="Izard J."/>
            <person name="Baranova O.V."/>
            <person name="Blanton J.M."/>
            <person name="Tanner A.C."/>
            <person name="Dewhirst F."/>
            <person name="Haas B."/>
            <person name="Nusbaum C."/>
            <person name="Birren B."/>
        </authorList>
    </citation>
    <scope>NUCLEOTIDE SEQUENCE [LARGE SCALE GENOMIC DNA]</scope>
    <source>
        <strain evidence="1 2">ATCC 29453</strain>
    </source>
</reference>
<protein>
    <submittedName>
        <fullName evidence="1">Uncharacterized protein</fullName>
    </submittedName>
</protein>
<organism evidence="1 2">
    <name type="scientific">Simonsiella muelleri ATCC 29453</name>
    <dbReference type="NCBI Taxonomy" id="641147"/>
    <lineage>
        <taxon>Bacteria</taxon>
        <taxon>Pseudomonadati</taxon>
        <taxon>Pseudomonadota</taxon>
        <taxon>Betaproteobacteria</taxon>
        <taxon>Neisseriales</taxon>
        <taxon>Neisseriaceae</taxon>
        <taxon>Simonsiella</taxon>
    </lineage>
</organism>